<evidence type="ECO:0000313" key="3">
    <source>
        <dbReference type="WBParaSite" id="MhA1_Contig1065.frz3.gene14"/>
    </source>
</evidence>
<sequence length="150" mass="18238">MLKLFLFILFFTFCWSFDIKLKIDENFVESRQFGYLINLKQPFIKCFLCYRIDDIENKINGELEINNIFLFKNVPMPLHIFKNGEIIGNNKKYNDAEFRCEFKKNPILLEIIPWRENEVKLLIIKSMVFLHEISPLERFGTYQRHDRYDI</sequence>
<protein>
    <submittedName>
        <fullName evidence="3">Galectin</fullName>
    </submittedName>
</protein>
<dbReference type="AlphaFoldDB" id="A0A1I8AXE5"/>
<proteinExistence type="predicted"/>
<name>A0A1I8AXE5_MELHA</name>
<feature type="signal peptide" evidence="1">
    <location>
        <begin position="1"/>
        <end position="16"/>
    </location>
</feature>
<keyword evidence="2" id="KW-1185">Reference proteome</keyword>
<dbReference type="Proteomes" id="UP000095281">
    <property type="component" value="Unplaced"/>
</dbReference>
<evidence type="ECO:0000313" key="2">
    <source>
        <dbReference type="Proteomes" id="UP000095281"/>
    </source>
</evidence>
<accession>A0A1I8AXE5</accession>
<dbReference type="WBParaSite" id="MhA1_Contig1065.frz3.gene14">
    <property type="protein sequence ID" value="MhA1_Contig1065.frz3.gene14"/>
    <property type="gene ID" value="MhA1_Contig1065.frz3.gene14"/>
</dbReference>
<organism evidence="2 3">
    <name type="scientific">Meloidogyne hapla</name>
    <name type="common">Root-knot nematode worm</name>
    <dbReference type="NCBI Taxonomy" id="6305"/>
    <lineage>
        <taxon>Eukaryota</taxon>
        <taxon>Metazoa</taxon>
        <taxon>Ecdysozoa</taxon>
        <taxon>Nematoda</taxon>
        <taxon>Chromadorea</taxon>
        <taxon>Rhabditida</taxon>
        <taxon>Tylenchina</taxon>
        <taxon>Tylenchomorpha</taxon>
        <taxon>Tylenchoidea</taxon>
        <taxon>Meloidogynidae</taxon>
        <taxon>Meloidogyninae</taxon>
        <taxon>Meloidogyne</taxon>
    </lineage>
</organism>
<keyword evidence="1" id="KW-0732">Signal</keyword>
<feature type="chain" id="PRO_5009315216" evidence="1">
    <location>
        <begin position="17"/>
        <end position="150"/>
    </location>
</feature>
<evidence type="ECO:0000256" key="1">
    <source>
        <dbReference type="SAM" id="SignalP"/>
    </source>
</evidence>
<reference evidence="3" key="1">
    <citation type="submission" date="2016-11" db="UniProtKB">
        <authorList>
            <consortium name="WormBaseParasite"/>
        </authorList>
    </citation>
    <scope>IDENTIFICATION</scope>
</reference>